<dbReference type="EMBL" id="LT841305">
    <property type="protein sequence ID" value="SMH64464.1"/>
    <property type="molecule type" value="Genomic_DNA"/>
</dbReference>
<dbReference type="InterPro" id="IPR013498">
    <property type="entry name" value="Topo_IA_Znf"/>
</dbReference>
<dbReference type="InterPro" id="IPR014016">
    <property type="entry name" value="UvrD-like_ATP-bd"/>
</dbReference>
<organism evidence="11">
    <name type="scientific">Acidithiobacillus ferrivorans</name>
    <dbReference type="NCBI Taxonomy" id="160808"/>
    <lineage>
        <taxon>Bacteria</taxon>
        <taxon>Pseudomonadati</taxon>
        <taxon>Pseudomonadota</taxon>
        <taxon>Acidithiobacillia</taxon>
        <taxon>Acidithiobacillales</taxon>
        <taxon>Acidithiobacillaceae</taxon>
        <taxon>Acidithiobacillus</taxon>
    </lineage>
</organism>
<dbReference type="Pfam" id="PF00580">
    <property type="entry name" value="UvrD-helicase"/>
    <property type="match status" value="2"/>
</dbReference>
<dbReference type="Gene3D" id="3.40.50.300">
    <property type="entry name" value="P-loop containing nucleotide triphosphate hydrolases"/>
    <property type="match status" value="3"/>
</dbReference>
<name>A0A060UUJ5_9PROT</name>
<dbReference type="GO" id="GO:0043138">
    <property type="term" value="F:3'-5' DNA helicase activity"/>
    <property type="evidence" value="ECO:0007669"/>
    <property type="project" value="UniProtKB-EC"/>
</dbReference>
<dbReference type="Pfam" id="PF01396">
    <property type="entry name" value="Zn_ribbon_Top1"/>
    <property type="match status" value="1"/>
</dbReference>
<feature type="binding site" evidence="9">
    <location>
        <begin position="233"/>
        <end position="240"/>
    </location>
    <ligand>
        <name>ATP</name>
        <dbReference type="ChEBI" id="CHEBI:30616"/>
    </ligand>
</feature>
<dbReference type="GO" id="GO:0006265">
    <property type="term" value="P:DNA topological change"/>
    <property type="evidence" value="ECO:0007669"/>
    <property type="project" value="InterPro"/>
</dbReference>
<evidence type="ECO:0000256" key="5">
    <source>
        <dbReference type="ARBA" id="ARBA00023235"/>
    </source>
</evidence>
<reference evidence="12 13" key="3">
    <citation type="submission" date="2017-03" db="EMBL/GenBank/DDBJ databases">
        <authorList>
            <person name="Regsiter A."/>
            <person name="William W."/>
        </authorList>
    </citation>
    <scope>NUCLEOTIDE SEQUENCE [LARGE SCALE GENOMIC DNA]</scope>
    <source>
        <strain evidence="12">PRJEB5721</strain>
    </source>
</reference>
<dbReference type="Pfam" id="PF12462">
    <property type="entry name" value="Helicase_IV_N"/>
    <property type="match status" value="1"/>
</dbReference>
<keyword evidence="13" id="KW-1185">Reference proteome</keyword>
<comment type="catalytic activity">
    <reaction evidence="8">
        <text>ATP + H2O = ADP + phosphate + H(+)</text>
        <dbReference type="Rhea" id="RHEA:13065"/>
        <dbReference type="ChEBI" id="CHEBI:15377"/>
        <dbReference type="ChEBI" id="CHEBI:15378"/>
        <dbReference type="ChEBI" id="CHEBI:30616"/>
        <dbReference type="ChEBI" id="CHEBI:43474"/>
        <dbReference type="ChEBI" id="CHEBI:456216"/>
        <dbReference type="EC" id="5.6.2.4"/>
    </reaction>
</comment>
<dbReference type="InterPro" id="IPR027417">
    <property type="entry name" value="P-loop_NTPase"/>
</dbReference>
<dbReference type="InterPro" id="IPR014017">
    <property type="entry name" value="DNA_helicase_UvrD-like_C"/>
</dbReference>
<protein>
    <recommendedName>
        <fullName evidence="7">DNA 3'-5' helicase</fullName>
        <ecNumber evidence="7">5.6.2.4</ecNumber>
    </recommendedName>
</protein>
<dbReference type="PANTHER" id="PTHR11070:SF63">
    <property type="entry name" value="DNA HELICASE IV"/>
    <property type="match status" value="1"/>
</dbReference>
<keyword evidence="5" id="KW-0413">Isomerase</keyword>
<dbReference type="GO" id="GO:0003677">
    <property type="term" value="F:DNA binding"/>
    <property type="evidence" value="ECO:0007669"/>
    <property type="project" value="InterPro"/>
</dbReference>
<feature type="domain" description="UvrD-like helicase ATP-binding" evidence="10">
    <location>
        <begin position="212"/>
        <end position="676"/>
    </location>
</feature>
<dbReference type="SUPFAM" id="SSF52540">
    <property type="entry name" value="P-loop containing nucleoside triphosphate hydrolases"/>
    <property type="match status" value="1"/>
</dbReference>
<evidence type="ECO:0000313" key="11">
    <source>
        <dbReference type="EMBL" id="CDQ10438.1"/>
    </source>
</evidence>
<evidence type="ECO:0000256" key="9">
    <source>
        <dbReference type="PROSITE-ProRule" id="PRU00560"/>
    </source>
</evidence>
<keyword evidence="3 9" id="KW-0347">Helicase</keyword>
<dbReference type="GO" id="GO:0005829">
    <property type="term" value="C:cytosol"/>
    <property type="evidence" value="ECO:0007669"/>
    <property type="project" value="TreeGrafter"/>
</dbReference>
<keyword evidence="4 9" id="KW-0067">ATP-binding</keyword>
<dbReference type="GO" id="GO:0016787">
    <property type="term" value="F:hydrolase activity"/>
    <property type="evidence" value="ECO:0007669"/>
    <property type="project" value="UniProtKB-UniRule"/>
</dbReference>
<evidence type="ECO:0000256" key="3">
    <source>
        <dbReference type="ARBA" id="ARBA00022806"/>
    </source>
</evidence>
<dbReference type="EMBL" id="CCCS020000035">
    <property type="protein sequence ID" value="CDQ10438.1"/>
    <property type="molecule type" value="Genomic_DNA"/>
</dbReference>
<evidence type="ECO:0000256" key="6">
    <source>
        <dbReference type="ARBA" id="ARBA00034617"/>
    </source>
</evidence>
<dbReference type="InterPro" id="IPR000212">
    <property type="entry name" value="DNA_helicase_UvrD/REP"/>
</dbReference>
<dbReference type="AlphaFoldDB" id="A0A060UUJ5"/>
<proteinExistence type="predicted"/>
<evidence type="ECO:0000256" key="2">
    <source>
        <dbReference type="ARBA" id="ARBA00022801"/>
    </source>
</evidence>
<sequence>MPLPQSWRPSIWGKLFTSAKPWRLSIEGDQFRLDADGQVMSDGIIQLEKLSVDRGIFWASVQIESAGGASIVLDGISNTTAKRMHRTIAAAIADIRHQQHIANLIGRFGPAVNAVTEWATATKTACIRQMGARGWLTSEFVELVATSRPRDLESLLGVPEIGQHLARQPRKVQDAVAFWKRPFPDVADSINSKHTAKELIDSRTFFDKVEKSPLTQEQAEAVICFDSRVLLVAAAGSGKTSTMVAKAGYALKKGYFPAERMLLLAFNADAAAELRERIKARLEPLGLPADRIVAKTFHAFGLEVIGIAAGRRPSLAPWVETGRDVEALLEMVDELKDSDPEFRTSWDMFRLVFGQDLPEFGAETDDPEAWDRSSGHDGFWTLNNEVVRSRGEVIIANWLFYNGIRYEYEKPYKFDTADSAHRQYLPDFHLPDVDTYLEHWALDARGEPPPAFTGYKIAMEWKKRIHTQMGTHLLETTTAGLWSGEAFRYLEQELTKLWIILDPNPDREVPGRKPIENPRLANTIRSFLTHAKSNRLSMADLRKRLEENGAGRFRYRHEMFLNLFEKLWQRWEERLKAESCIDFEDMLNMAANCLEQNLWNSPYELVMVDEFQDASQARVRLISGLVRKPGRCLFAVGDDWQSINRFAGADLSAMTNFGDSFGKVVTLKLETTFRCPQSLCDISSRFVQKNPKQLRKSVQSARADVSVPVRIVSVSEESKIRSAVEALIEEIAAECRDSERKSKIYILGRYRKDKAYLPPTKNTRLIEVEFFTMHSSKGLEADHVIIPRITSETLGFPSRVMDDPVLQIAMPSGDTYGFAEERRLFYVALTRARKTVTLVTVARKESAFVMELAREHQIKVINADGSKSINEICPGCGNGFLVERKGPYGPFLGCSNFPKCKHRRKAAVSEAGRRHSH</sequence>
<accession>A0A060UUJ5</accession>
<reference evidence="11" key="1">
    <citation type="submission" date="2014-03" db="EMBL/GenBank/DDBJ databases">
        <authorList>
            <person name="Genoscope - CEA"/>
        </authorList>
    </citation>
    <scope>NUCLEOTIDE SEQUENCE [LARGE SCALE GENOMIC DNA]</scope>
    <source>
        <strain evidence="11">CF27</strain>
    </source>
</reference>
<gene>
    <name evidence="12" type="ORF">AFERRI_10497</name>
    <name evidence="11" type="ORF">AFERRI_400219</name>
</gene>
<comment type="catalytic activity">
    <reaction evidence="6">
        <text>Couples ATP hydrolysis with the unwinding of duplex DNA by translocating in the 3'-5' direction.</text>
        <dbReference type="EC" id="5.6.2.4"/>
    </reaction>
</comment>
<dbReference type="GO" id="GO:0003916">
    <property type="term" value="F:DNA topoisomerase activity"/>
    <property type="evidence" value="ECO:0007669"/>
    <property type="project" value="InterPro"/>
</dbReference>
<dbReference type="Proteomes" id="UP000193925">
    <property type="component" value="Chromosome AFERRI"/>
</dbReference>
<dbReference type="Pfam" id="PF13361">
    <property type="entry name" value="UvrD_C"/>
    <property type="match status" value="1"/>
</dbReference>
<evidence type="ECO:0000256" key="1">
    <source>
        <dbReference type="ARBA" id="ARBA00022741"/>
    </source>
</evidence>
<keyword evidence="2 9" id="KW-0378">Hydrolase</keyword>
<keyword evidence="1 9" id="KW-0547">Nucleotide-binding</keyword>
<evidence type="ECO:0000313" key="13">
    <source>
        <dbReference type="Proteomes" id="UP000193925"/>
    </source>
</evidence>
<reference evidence="11" key="2">
    <citation type="submission" date="2014-07" db="EMBL/GenBank/DDBJ databases">
        <title>Initial genome analysis of the psychrotolerant acidophile Acidithiobacillus ferrivorans CF27: insights into iron and sulfur oxidation pathways and into biofilm formation.</title>
        <authorList>
            <person name="Talla E."/>
            <person name="Hedrich S."/>
            <person name="Mangenot S."/>
            <person name="Ji B."/>
            <person name="Johnson D.B."/>
            <person name="Barbe V."/>
            <person name="Bonnefoy V."/>
        </authorList>
    </citation>
    <scope>NUCLEOTIDE SEQUENCE [LARGE SCALE GENOMIC DNA]</scope>
    <source>
        <strain evidence="11">CF27</strain>
    </source>
</reference>
<dbReference type="GO" id="GO:0005524">
    <property type="term" value="F:ATP binding"/>
    <property type="evidence" value="ECO:0007669"/>
    <property type="project" value="UniProtKB-UniRule"/>
</dbReference>
<dbReference type="GO" id="GO:0000725">
    <property type="term" value="P:recombinational repair"/>
    <property type="evidence" value="ECO:0007669"/>
    <property type="project" value="TreeGrafter"/>
</dbReference>
<evidence type="ECO:0000259" key="10">
    <source>
        <dbReference type="PROSITE" id="PS51198"/>
    </source>
</evidence>
<dbReference type="PROSITE" id="PS51198">
    <property type="entry name" value="UVRD_HELICASE_ATP_BIND"/>
    <property type="match status" value="1"/>
</dbReference>
<dbReference type="EC" id="5.6.2.4" evidence="7"/>
<evidence type="ECO:0000313" key="12">
    <source>
        <dbReference type="EMBL" id="SMH64464.1"/>
    </source>
</evidence>
<dbReference type="PANTHER" id="PTHR11070">
    <property type="entry name" value="UVRD / RECB / PCRA DNA HELICASE FAMILY MEMBER"/>
    <property type="match status" value="1"/>
</dbReference>
<dbReference type="Gene3D" id="3.30.65.10">
    <property type="entry name" value="Bacterial Topoisomerase I, domain 1"/>
    <property type="match status" value="1"/>
</dbReference>
<evidence type="ECO:0000256" key="4">
    <source>
        <dbReference type="ARBA" id="ARBA00022840"/>
    </source>
</evidence>
<dbReference type="GO" id="GO:0005694">
    <property type="term" value="C:chromosome"/>
    <property type="evidence" value="ECO:0007669"/>
    <property type="project" value="InterPro"/>
</dbReference>
<dbReference type="Gene3D" id="3.40.91.30">
    <property type="match status" value="1"/>
</dbReference>
<dbReference type="SUPFAM" id="SSF57783">
    <property type="entry name" value="Zinc beta-ribbon"/>
    <property type="match status" value="1"/>
</dbReference>
<evidence type="ECO:0000256" key="8">
    <source>
        <dbReference type="ARBA" id="ARBA00048988"/>
    </source>
</evidence>
<dbReference type="InterPro" id="IPR022161">
    <property type="entry name" value="Helicase_IV_N"/>
</dbReference>
<evidence type="ECO:0000256" key="7">
    <source>
        <dbReference type="ARBA" id="ARBA00034808"/>
    </source>
</evidence>
<dbReference type="RefSeq" id="WP_081919402.1">
    <property type="nucleotide sequence ID" value="NZ_CCCS020000035.1"/>
</dbReference>